<dbReference type="EMBL" id="QREG01000009">
    <property type="protein sequence ID" value="RED98892.1"/>
    <property type="molecule type" value="Genomic_DNA"/>
</dbReference>
<proteinExistence type="predicted"/>
<accession>A0A3D9L3C1</accession>
<organism evidence="1 2">
    <name type="scientific">Marinoscillum furvescens DSM 4134</name>
    <dbReference type="NCBI Taxonomy" id="1122208"/>
    <lineage>
        <taxon>Bacteria</taxon>
        <taxon>Pseudomonadati</taxon>
        <taxon>Bacteroidota</taxon>
        <taxon>Cytophagia</taxon>
        <taxon>Cytophagales</taxon>
        <taxon>Reichenbachiellaceae</taxon>
        <taxon>Marinoscillum</taxon>
    </lineage>
</organism>
<protein>
    <submittedName>
        <fullName evidence="1">Uncharacterized protein</fullName>
    </submittedName>
</protein>
<comment type="caution">
    <text evidence="1">The sequence shown here is derived from an EMBL/GenBank/DDBJ whole genome shotgun (WGS) entry which is preliminary data.</text>
</comment>
<name>A0A3D9L3C1_MARFU</name>
<evidence type="ECO:0000313" key="2">
    <source>
        <dbReference type="Proteomes" id="UP000256779"/>
    </source>
</evidence>
<evidence type="ECO:0000313" key="1">
    <source>
        <dbReference type="EMBL" id="RED98892.1"/>
    </source>
</evidence>
<gene>
    <name evidence="1" type="ORF">C7460_10984</name>
</gene>
<sequence length="70" mass="7861">MEWLAGLDDVQTIHPLKALRATDEEKSNQVISHAEQKALEQGLDAIANGRVHSHESVKEGVRKKFPNLFK</sequence>
<keyword evidence="2" id="KW-1185">Reference proteome</keyword>
<reference evidence="1 2" key="1">
    <citation type="submission" date="2018-07" db="EMBL/GenBank/DDBJ databases">
        <title>Genomic Encyclopedia of Type Strains, Phase IV (KMG-IV): sequencing the most valuable type-strain genomes for metagenomic binning, comparative biology and taxonomic classification.</title>
        <authorList>
            <person name="Goeker M."/>
        </authorList>
    </citation>
    <scope>NUCLEOTIDE SEQUENCE [LARGE SCALE GENOMIC DNA]</scope>
    <source>
        <strain evidence="1 2">DSM 4134</strain>
    </source>
</reference>
<dbReference type="AlphaFoldDB" id="A0A3D9L3C1"/>
<dbReference type="Proteomes" id="UP000256779">
    <property type="component" value="Unassembled WGS sequence"/>
</dbReference>